<feature type="domain" description="F-box" evidence="4">
    <location>
        <begin position="21"/>
        <end position="57"/>
    </location>
</feature>
<dbReference type="PANTHER" id="PTHR24198:SF165">
    <property type="entry name" value="ANKYRIN REPEAT-CONTAINING PROTEIN-RELATED"/>
    <property type="match status" value="1"/>
</dbReference>
<protein>
    <submittedName>
        <fullName evidence="5">Ankyrin</fullName>
    </submittedName>
</protein>
<dbReference type="Pfam" id="PF00646">
    <property type="entry name" value="F-box"/>
    <property type="match status" value="1"/>
</dbReference>
<dbReference type="PANTHER" id="PTHR24198">
    <property type="entry name" value="ANKYRIN REPEAT AND PROTEIN KINASE DOMAIN-CONTAINING PROTEIN"/>
    <property type="match status" value="1"/>
</dbReference>
<dbReference type="STRING" id="1448316.A0A395HIN1"/>
<dbReference type="PROSITE" id="PS50297">
    <property type="entry name" value="ANK_REP_REGION"/>
    <property type="match status" value="1"/>
</dbReference>
<dbReference type="SMART" id="SM00248">
    <property type="entry name" value="ANK"/>
    <property type="match status" value="3"/>
</dbReference>
<dbReference type="InterPro" id="IPR002110">
    <property type="entry name" value="Ankyrin_rpt"/>
</dbReference>
<evidence type="ECO:0000313" key="6">
    <source>
        <dbReference type="Proteomes" id="UP000249402"/>
    </source>
</evidence>
<dbReference type="InterPro" id="IPR036047">
    <property type="entry name" value="F-box-like_dom_sf"/>
</dbReference>
<keyword evidence="6" id="KW-1185">Reference proteome</keyword>
<sequence>MGPSIMFESSPESGNQDGPIARLPTEILLMCSRYMDRNELNSLIRSCRFFRDALGDELLREHALPSEDCYREWCSHDSEGKTHENKGNISDEDLEMRDSWEMPYEPLVTAISDGNHDLVRRFLKSGVNPNALSLTSFPMLHLAIHNHHYAITELLLDSGADPNIECRVTKNLALDSVTRSYNHAYDWVDLLLSHGAKFTTTETFEWFCETGRGDFFCRASRNGTNVIELYNPRHLFGSGRLIHAMSHASAMVIDILLDIEPRLMFAIDGNGLSLLHLALEKLRPEVALRLIDRQFKVFTRKDPLFVRHVKCLYTRIARALEVKRDSDPIWTRNAEDLLDICDQEAWEKGVSQPDRCMCNSCCFRLFN</sequence>
<evidence type="ECO:0000259" key="4">
    <source>
        <dbReference type="Pfam" id="PF00646"/>
    </source>
</evidence>
<evidence type="ECO:0000256" key="1">
    <source>
        <dbReference type="ARBA" id="ARBA00022737"/>
    </source>
</evidence>
<dbReference type="PROSITE" id="PS50088">
    <property type="entry name" value="ANK_REPEAT"/>
    <property type="match status" value="1"/>
</dbReference>
<dbReference type="RefSeq" id="XP_025580451.1">
    <property type="nucleotide sequence ID" value="XM_025713680.1"/>
</dbReference>
<name>A0A395HIN1_9EURO</name>
<organism evidence="5 6">
    <name type="scientific">Aspergillus ibericus CBS 121593</name>
    <dbReference type="NCBI Taxonomy" id="1448316"/>
    <lineage>
        <taxon>Eukaryota</taxon>
        <taxon>Fungi</taxon>
        <taxon>Dikarya</taxon>
        <taxon>Ascomycota</taxon>
        <taxon>Pezizomycotina</taxon>
        <taxon>Eurotiomycetes</taxon>
        <taxon>Eurotiomycetidae</taxon>
        <taxon>Eurotiales</taxon>
        <taxon>Aspergillaceae</taxon>
        <taxon>Aspergillus</taxon>
        <taxon>Aspergillus subgen. Circumdati</taxon>
    </lineage>
</organism>
<dbReference type="Gene3D" id="1.25.40.20">
    <property type="entry name" value="Ankyrin repeat-containing domain"/>
    <property type="match status" value="1"/>
</dbReference>
<proteinExistence type="predicted"/>
<reference evidence="5 6" key="1">
    <citation type="submission" date="2018-02" db="EMBL/GenBank/DDBJ databases">
        <title>The genomes of Aspergillus section Nigri reveals drivers in fungal speciation.</title>
        <authorList>
            <consortium name="DOE Joint Genome Institute"/>
            <person name="Vesth T.C."/>
            <person name="Nybo J."/>
            <person name="Theobald S."/>
            <person name="Brandl J."/>
            <person name="Frisvad J.C."/>
            <person name="Nielsen K.F."/>
            <person name="Lyhne E.K."/>
            <person name="Kogle M.E."/>
            <person name="Kuo A."/>
            <person name="Riley R."/>
            <person name="Clum A."/>
            <person name="Nolan M."/>
            <person name="Lipzen A."/>
            <person name="Salamov A."/>
            <person name="Henrissat B."/>
            <person name="Wiebenga A."/>
            <person name="De vries R.P."/>
            <person name="Grigoriev I.V."/>
            <person name="Mortensen U.H."/>
            <person name="Andersen M.R."/>
            <person name="Baker S.E."/>
        </authorList>
    </citation>
    <scope>NUCLEOTIDE SEQUENCE [LARGE SCALE GENOMIC DNA]</scope>
    <source>
        <strain evidence="5 6">CBS 121593</strain>
    </source>
</reference>
<dbReference type="Proteomes" id="UP000249402">
    <property type="component" value="Unassembled WGS sequence"/>
</dbReference>
<dbReference type="SUPFAM" id="SSF81383">
    <property type="entry name" value="F-box domain"/>
    <property type="match status" value="1"/>
</dbReference>
<evidence type="ECO:0000256" key="3">
    <source>
        <dbReference type="PROSITE-ProRule" id="PRU00023"/>
    </source>
</evidence>
<feature type="repeat" description="ANK" evidence="3">
    <location>
        <begin position="135"/>
        <end position="167"/>
    </location>
</feature>
<dbReference type="EMBL" id="KZ824419">
    <property type="protein sequence ID" value="RAL06124.1"/>
    <property type="molecule type" value="Genomic_DNA"/>
</dbReference>
<dbReference type="SUPFAM" id="SSF48403">
    <property type="entry name" value="Ankyrin repeat"/>
    <property type="match status" value="1"/>
</dbReference>
<dbReference type="GeneID" id="37218545"/>
<gene>
    <name evidence="5" type="ORF">BO80DRAFT_1406</name>
</gene>
<dbReference type="InterPro" id="IPR001810">
    <property type="entry name" value="F-box_dom"/>
</dbReference>
<evidence type="ECO:0000256" key="2">
    <source>
        <dbReference type="ARBA" id="ARBA00023043"/>
    </source>
</evidence>
<dbReference type="InterPro" id="IPR036770">
    <property type="entry name" value="Ankyrin_rpt-contain_sf"/>
</dbReference>
<evidence type="ECO:0000313" key="5">
    <source>
        <dbReference type="EMBL" id="RAL06124.1"/>
    </source>
</evidence>
<dbReference type="Pfam" id="PF12796">
    <property type="entry name" value="Ank_2"/>
    <property type="match status" value="1"/>
</dbReference>
<dbReference type="AlphaFoldDB" id="A0A395HIN1"/>
<keyword evidence="1" id="KW-0677">Repeat</keyword>
<accession>A0A395HIN1</accession>
<dbReference type="OrthoDB" id="366390at2759"/>
<keyword evidence="2 3" id="KW-0040">ANK repeat</keyword>
<dbReference type="VEuPathDB" id="FungiDB:BO80DRAFT_1406"/>